<evidence type="ECO:0000259" key="2">
    <source>
        <dbReference type="Pfam" id="PF04892"/>
    </source>
</evidence>
<evidence type="ECO:0000313" key="4">
    <source>
        <dbReference type="Proteomes" id="UP000712157"/>
    </source>
</evidence>
<feature type="transmembrane region" description="Helical" evidence="1">
    <location>
        <begin position="9"/>
        <end position="27"/>
    </location>
</feature>
<gene>
    <name evidence="3" type="ORF">KTH89_23465</name>
</gene>
<feature type="domain" description="VanZ-like" evidence="2">
    <location>
        <begin position="19"/>
        <end position="146"/>
    </location>
</feature>
<keyword evidence="1" id="KW-0472">Membrane</keyword>
<dbReference type="EMBL" id="JAHQCW010000062">
    <property type="protein sequence ID" value="MBU9739498.1"/>
    <property type="molecule type" value="Genomic_DNA"/>
</dbReference>
<comment type="caution">
    <text evidence="3">The sequence shown here is derived from an EMBL/GenBank/DDBJ whole genome shotgun (WGS) entry which is preliminary data.</text>
</comment>
<feature type="transmembrane region" description="Helical" evidence="1">
    <location>
        <begin position="172"/>
        <end position="191"/>
    </location>
</feature>
<feature type="transmembrane region" description="Helical" evidence="1">
    <location>
        <begin position="141"/>
        <end position="160"/>
    </location>
</feature>
<keyword evidence="1" id="KW-0812">Transmembrane</keyword>
<dbReference type="InterPro" id="IPR053150">
    <property type="entry name" value="Teicoplanin_resist-assoc"/>
</dbReference>
<name>A0A949K8W6_9FIRM</name>
<feature type="transmembrane region" description="Helical" evidence="1">
    <location>
        <begin position="70"/>
        <end position="91"/>
    </location>
</feature>
<dbReference type="Pfam" id="PF04892">
    <property type="entry name" value="VanZ"/>
    <property type="match status" value="1"/>
</dbReference>
<dbReference type="AlphaFoldDB" id="A0A949K8W6"/>
<dbReference type="RefSeq" id="WP_238723316.1">
    <property type="nucleotide sequence ID" value="NZ_JAHQCW010000062.1"/>
</dbReference>
<accession>A0A949K8W6</accession>
<dbReference type="InterPro" id="IPR006976">
    <property type="entry name" value="VanZ-like"/>
</dbReference>
<reference evidence="3" key="1">
    <citation type="submission" date="2021-06" db="EMBL/GenBank/DDBJ databases">
        <title>Description of novel taxa of the family Lachnospiraceae.</title>
        <authorList>
            <person name="Chaplin A.V."/>
            <person name="Sokolova S.R."/>
            <person name="Pikina A.P."/>
            <person name="Korzhanova M."/>
            <person name="Belova V."/>
            <person name="Korostin D."/>
            <person name="Efimov B.A."/>
        </authorList>
    </citation>
    <scope>NUCLEOTIDE SEQUENCE</scope>
    <source>
        <strain evidence="3">ASD5720</strain>
    </source>
</reference>
<protein>
    <submittedName>
        <fullName evidence="3">VanZ family protein</fullName>
    </submittedName>
</protein>
<proteinExistence type="predicted"/>
<dbReference type="PANTHER" id="PTHR36834">
    <property type="entry name" value="MEMBRANE PROTEIN-RELATED"/>
    <property type="match status" value="1"/>
</dbReference>
<organism evidence="3 4">
    <name type="scientific">Diplocloster agilis</name>
    <dbReference type="NCBI Taxonomy" id="2850323"/>
    <lineage>
        <taxon>Bacteria</taxon>
        <taxon>Bacillati</taxon>
        <taxon>Bacillota</taxon>
        <taxon>Clostridia</taxon>
        <taxon>Lachnospirales</taxon>
        <taxon>Lachnospiraceae</taxon>
        <taxon>Diplocloster</taxon>
    </lineage>
</organism>
<dbReference type="PANTHER" id="PTHR36834:SF1">
    <property type="entry name" value="INTEGRAL MEMBRANE PROTEIN"/>
    <property type="match status" value="1"/>
</dbReference>
<evidence type="ECO:0000313" key="3">
    <source>
        <dbReference type="EMBL" id="MBU9739498.1"/>
    </source>
</evidence>
<keyword evidence="4" id="KW-1185">Reference proteome</keyword>
<evidence type="ECO:0000256" key="1">
    <source>
        <dbReference type="SAM" id="Phobius"/>
    </source>
</evidence>
<feature type="transmembrane region" description="Helical" evidence="1">
    <location>
        <begin position="103"/>
        <end position="121"/>
    </location>
</feature>
<keyword evidence="1" id="KW-1133">Transmembrane helix</keyword>
<sequence>MQQDRKRTILLHGIGSICFFLCVYIIFKITGISPLSGFHTDIRLDEINVIPFWGILDLILTADGGEGIKFALINIIGNVLLFCPLGFLLPLLWERYAAWWKTLAVGAGLSVLIECTQLFLIRGTDVDDVLLNSLGALAGYGAYRIAGFLWKRFCFCFRIVPGKRWERAINRLEPWIYFAAAYIGIIAVGFYERNLYLNM</sequence>
<dbReference type="Proteomes" id="UP000712157">
    <property type="component" value="Unassembled WGS sequence"/>
</dbReference>